<accession>A0A0D0I3Z7</accession>
<dbReference type="PROSITE" id="PS51257">
    <property type="entry name" value="PROKAR_LIPOPROTEIN"/>
    <property type="match status" value="1"/>
</dbReference>
<gene>
    <name evidence="1" type="ORF">ST44_10430</name>
</gene>
<evidence type="ECO:0000313" key="1">
    <source>
        <dbReference type="EMBL" id="KIP60873.1"/>
    </source>
</evidence>
<name>A0A0D0I3Z7_9BACT</name>
<organism evidence="1 2">
    <name type="scientific">Prevotella pectinovora</name>
    <dbReference type="NCBI Taxonomy" id="1602169"/>
    <lineage>
        <taxon>Bacteria</taxon>
        <taxon>Pseudomonadati</taxon>
        <taxon>Bacteroidota</taxon>
        <taxon>Bacteroidia</taxon>
        <taxon>Bacteroidales</taxon>
        <taxon>Prevotellaceae</taxon>
        <taxon>Prevotella</taxon>
    </lineage>
</organism>
<comment type="caution">
    <text evidence="1">The sequence shown here is derived from an EMBL/GenBank/DDBJ whole genome shotgun (WGS) entry which is preliminary data.</text>
</comment>
<sequence length="351" mass="40060">MQMKKSQTSERKNTQMSLIFHLFFLCLILSMTSCTGKSDYQFKDSADALKQYRDFHHSIAEEHQANAEKLSDFICRWQELSDTVYNYIKKDPAFNAHASLSMSFFGTSDSVRIELLRLASDCSLSDVAYIKMHTSPYRSDTELDPTKKKAITFFAALDKQPLSNKGNAREKIALYRDFLATTKEHGIKNQKELLSFLETEDRHFRTFLSNIGDYTDVGLQDVTKMTEQICTNIFRAASEKRLTSEDAMVYMGMRTCRRLLLNAKVCEDLIKAGKIKSESQANAYLWMTLQPFLSMDAFAISMLTEAQQKQMTELAAAYPVISERLAAKGYAAQEELALIPTQLMRLYIATL</sequence>
<keyword evidence="2" id="KW-1185">Reference proteome</keyword>
<dbReference type="Proteomes" id="UP000032046">
    <property type="component" value="Unassembled WGS sequence"/>
</dbReference>
<proteinExistence type="predicted"/>
<evidence type="ECO:0008006" key="3">
    <source>
        <dbReference type="Google" id="ProtNLM"/>
    </source>
</evidence>
<dbReference type="AlphaFoldDB" id="A0A0D0I3Z7"/>
<dbReference type="STRING" id="1602171.ST44_10430"/>
<dbReference type="EMBL" id="JXQK01000075">
    <property type="protein sequence ID" value="KIP60873.1"/>
    <property type="molecule type" value="Genomic_DNA"/>
</dbReference>
<reference evidence="1 2" key="1">
    <citation type="submission" date="2015-01" db="EMBL/GenBank/DDBJ databases">
        <title>Comparative genomics of non-oral Prevotella species.</title>
        <authorList>
            <person name="Accetto T."/>
            <person name="Nograsek B."/>
            <person name="Avgustin G."/>
        </authorList>
    </citation>
    <scope>NUCLEOTIDE SEQUENCE [LARGE SCALE GENOMIC DNA]</scope>
    <source>
        <strain evidence="1 2">P5-119</strain>
    </source>
</reference>
<protein>
    <recommendedName>
        <fullName evidence="3">Lipoprotein</fullName>
    </recommendedName>
</protein>
<evidence type="ECO:0000313" key="2">
    <source>
        <dbReference type="Proteomes" id="UP000032046"/>
    </source>
</evidence>